<feature type="coiled-coil region" evidence="1">
    <location>
        <begin position="283"/>
        <end position="341"/>
    </location>
</feature>
<evidence type="ECO:0000259" key="2">
    <source>
        <dbReference type="Pfam" id="PF06259"/>
    </source>
</evidence>
<proteinExistence type="predicted"/>
<dbReference type="Proteomes" id="UP001183388">
    <property type="component" value="Unassembled WGS sequence"/>
</dbReference>
<dbReference type="EMBL" id="JAVREN010000053">
    <property type="protein sequence ID" value="MDT0310030.1"/>
    <property type="molecule type" value="Genomic_DNA"/>
</dbReference>
<keyword evidence="1" id="KW-0175">Coiled coil</keyword>
<accession>A0ABU2LEL0</accession>
<dbReference type="GO" id="GO:0016787">
    <property type="term" value="F:hydrolase activity"/>
    <property type="evidence" value="ECO:0007669"/>
    <property type="project" value="UniProtKB-KW"/>
</dbReference>
<evidence type="ECO:0000313" key="4">
    <source>
        <dbReference type="Proteomes" id="UP001183388"/>
    </source>
</evidence>
<dbReference type="InterPro" id="IPR010427">
    <property type="entry name" value="DUF1023"/>
</dbReference>
<feature type="coiled-coil region" evidence="1">
    <location>
        <begin position="73"/>
        <end position="104"/>
    </location>
</feature>
<protein>
    <submittedName>
        <fullName evidence="3">Alpha/beta hydrolase</fullName>
    </submittedName>
</protein>
<dbReference type="Pfam" id="PF06259">
    <property type="entry name" value="Abhydrolase_8"/>
    <property type="match status" value="1"/>
</dbReference>
<name>A0ABU2LEL0_9ACTN</name>
<comment type="caution">
    <text evidence="3">The sequence shown here is derived from an EMBL/GenBank/DDBJ whole genome shotgun (WGS) entry which is preliminary data.</text>
</comment>
<organism evidence="3 4">
    <name type="scientific">Streptomyces boetiae</name>
    <dbReference type="NCBI Taxonomy" id="3075541"/>
    <lineage>
        <taxon>Bacteria</taxon>
        <taxon>Bacillati</taxon>
        <taxon>Actinomycetota</taxon>
        <taxon>Actinomycetes</taxon>
        <taxon>Kitasatosporales</taxon>
        <taxon>Streptomycetaceae</taxon>
        <taxon>Streptomyces</taxon>
    </lineage>
</organism>
<keyword evidence="3" id="KW-0378">Hydrolase</keyword>
<feature type="domain" description="DUF1023" evidence="2">
    <location>
        <begin position="375"/>
        <end position="541"/>
    </location>
</feature>
<reference evidence="4" key="1">
    <citation type="submission" date="2023-07" db="EMBL/GenBank/DDBJ databases">
        <title>30 novel species of actinomycetes from the DSMZ collection.</title>
        <authorList>
            <person name="Nouioui I."/>
        </authorList>
    </citation>
    <scope>NUCLEOTIDE SEQUENCE [LARGE SCALE GENOMIC DNA]</scope>
    <source>
        <strain evidence="4">DSM 44917</strain>
    </source>
</reference>
<evidence type="ECO:0000256" key="1">
    <source>
        <dbReference type="SAM" id="Coils"/>
    </source>
</evidence>
<gene>
    <name evidence="3" type="ORF">RM780_24190</name>
</gene>
<sequence>MLTVTQLQDVPVEWINSVASGWHRAGRDAEDSRDFIGQAFLAPLADSSGETVDTARDRLRLISDNCEYARQQCALVATTLESLADRMAELKRELRSALGEAEAAGYQVGDDGSVSYPAAEGGGNELPLPLLPGGSGSGSAESFEAGTARPSPLPDYLGGVFTGARGPHGEAAQLLANRIGRLLAQAGECDEQIAAALGELTTRETLTVSDATWLDAQADAEAVVGASGAAPDSLIPEDGTPADNRSWWDGLSREEQASVIALFPAEVGALDGLPAEARDQANRAVLRMEEARLDREVARLDAELARNAARQEEAMWNRHELAPLRQEEEELAARRDHLQRQLEGMGLVQEHLDTAGQDGRPEAFLLGIGVDDEEGRFILANGNPDTADHTAVYVPGTGAGLASAGTEINRARDMWLDSHSVSPGEEVSTIAWVGYDAPDNANPFSAGDLLLPDAAQESYARDAAPVLRDFTGGLQAARDGDTGHTTLVGHSYGSTVIGAATQVGDGAIADDILVAGSPGMLVDSAEDLGVGGEHVWAMAGPVFADPSLSVDTSDMIEYDRTPFGPILDFNAPSIDWPNIGDIVPLAGAPFLGPRVPSMESFGANIVPTDSLNHSDYWVLGSRSLRNQALVITERTDLMVTE</sequence>
<evidence type="ECO:0000313" key="3">
    <source>
        <dbReference type="EMBL" id="MDT0310030.1"/>
    </source>
</evidence>
<keyword evidence="4" id="KW-1185">Reference proteome</keyword>
<dbReference type="RefSeq" id="WP_311633003.1">
    <property type="nucleotide sequence ID" value="NZ_JAVREN010000053.1"/>
</dbReference>